<dbReference type="AlphaFoldDB" id="A0A3B6VTP8"/>
<gene>
    <name evidence="1" type="ORF">BHYOB78_10855</name>
</gene>
<dbReference type="RefSeq" id="WP_020063957.1">
    <property type="nucleotide sequence ID" value="NZ_CP015910.2"/>
</dbReference>
<protein>
    <submittedName>
        <fullName evidence="1">Uncharacterized protein</fullName>
    </submittedName>
</protein>
<sequence>MEDNKKDVSKIVWSDIANILLSKLPCGDILSYFLNLNDRLKRKQLEDFIELFIERLKELNIPVDNIEAGEDFLYSMDLVLQNVVKNKSEYKMKIFRDILVNQVYNENLLDTELLNTFLDIISKTSDIEIAILNEFYLFYKNIKPDRNYIHSKIRDKFTQLTNEQYIFYLQNLTYKCLLYDDGMNKYDTRPFEIMKITDFGKSFIDFIMASNK</sequence>
<dbReference type="Proteomes" id="UP000092328">
    <property type="component" value="Chromosome"/>
</dbReference>
<reference evidence="2" key="2">
    <citation type="journal article" date="2017" name="Genome Announc.">
        <title>Correction for Mirajkar et al., Complete Genome Sequence of Brachyspira hyodysenteriae Type Strain B78 (ATCC 27164).</title>
        <authorList>
            <person name="Mirajkar N.S."/>
            <person name="Johnson T.J."/>
            <person name="Gebhart C.J."/>
        </authorList>
    </citation>
    <scope>NUCLEOTIDE SEQUENCE [LARGE SCALE GENOMIC DNA]</scope>
    <source>
        <strain evidence="2">B78</strain>
    </source>
</reference>
<evidence type="ECO:0000313" key="2">
    <source>
        <dbReference type="Proteomes" id="UP000092328"/>
    </source>
</evidence>
<name>A0A3B6VTP8_BRAHO</name>
<dbReference type="KEGG" id="bhd:BHYOB78_10855"/>
<dbReference type="EMBL" id="CP015910">
    <property type="protein sequence ID" value="ANN64349.1"/>
    <property type="molecule type" value="Genomic_DNA"/>
</dbReference>
<proteinExistence type="predicted"/>
<accession>A0A3B6VTP8</accession>
<keyword evidence="2" id="KW-1185">Reference proteome</keyword>
<evidence type="ECO:0000313" key="1">
    <source>
        <dbReference type="EMBL" id="ANN64349.1"/>
    </source>
</evidence>
<organism evidence="1 2">
    <name type="scientific">Brachyspira hyodysenteriae ATCC 27164</name>
    <dbReference type="NCBI Taxonomy" id="1266923"/>
    <lineage>
        <taxon>Bacteria</taxon>
        <taxon>Pseudomonadati</taxon>
        <taxon>Spirochaetota</taxon>
        <taxon>Spirochaetia</taxon>
        <taxon>Brachyspirales</taxon>
        <taxon>Brachyspiraceae</taxon>
        <taxon>Brachyspira</taxon>
    </lineage>
</organism>
<reference evidence="2" key="1">
    <citation type="journal article" date="2016" name="Genome Announc.">
        <title>Complete Genome Sequence of Brachyspira hyodysenteriae Type Strain B78 (ATCC 27164).</title>
        <authorList>
            <person name="Mirajkar N.S."/>
            <person name="Johnson T.J."/>
            <person name="Gebhart C.J."/>
        </authorList>
    </citation>
    <scope>NUCLEOTIDE SEQUENCE [LARGE SCALE GENOMIC DNA]</scope>
    <source>
        <strain evidence="2">B78</strain>
    </source>
</reference>
<dbReference type="OrthoDB" id="787297at2"/>